<comment type="caution">
    <text evidence="2">The sequence shown here is derived from an EMBL/GenBank/DDBJ whole genome shotgun (WGS) entry which is preliminary data.</text>
</comment>
<feature type="region of interest" description="Disordered" evidence="1">
    <location>
        <begin position="33"/>
        <end position="56"/>
    </location>
</feature>
<dbReference type="AlphaFoldDB" id="A0AAW1RDF9"/>
<accession>A0AAW1RDF9</accession>
<evidence type="ECO:0000313" key="2">
    <source>
        <dbReference type="EMBL" id="KAK9831683.1"/>
    </source>
</evidence>
<keyword evidence="3" id="KW-1185">Reference proteome</keyword>
<gene>
    <name evidence="2" type="ORF">WJX74_006090</name>
</gene>
<sequence length="121" mass="12775">MIAAAAAPCKALPRRAPGSLVLQHAGTQSVYVEGGLQPHKGSPWPAAQREGGEVSELQDPAPCPLGFCLLVMQRRQESTSSVGPQQLPRACQACDDKYRDGGAGTYCGAEATYICQPLLKH</sequence>
<dbReference type="Proteomes" id="UP001438707">
    <property type="component" value="Unassembled WGS sequence"/>
</dbReference>
<organism evidence="2 3">
    <name type="scientific">Apatococcus lobatus</name>
    <dbReference type="NCBI Taxonomy" id="904363"/>
    <lineage>
        <taxon>Eukaryota</taxon>
        <taxon>Viridiplantae</taxon>
        <taxon>Chlorophyta</taxon>
        <taxon>core chlorophytes</taxon>
        <taxon>Trebouxiophyceae</taxon>
        <taxon>Chlorellales</taxon>
        <taxon>Chlorellaceae</taxon>
        <taxon>Apatococcus</taxon>
    </lineage>
</organism>
<evidence type="ECO:0000256" key="1">
    <source>
        <dbReference type="SAM" id="MobiDB-lite"/>
    </source>
</evidence>
<dbReference type="EMBL" id="JALJOS010000013">
    <property type="protein sequence ID" value="KAK9831683.1"/>
    <property type="molecule type" value="Genomic_DNA"/>
</dbReference>
<evidence type="ECO:0000313" key="3">
    <source>
        <dbReference type="Proteomes" id="UP001438707"/>
    </source>
</evidence>
<protein>
    <submittedName>
        <fullName evidence="2">Uncharacterized protein</fullName>
    </submittedName>
</protein>
<proteinExistence type="predicted"/>
<name>A0AAW1RDF9_9CHLO</name>
<reference evidence="2 3" key="1">
    <citation type="journal article" date="2024" name="Nat. Commun.">
        <title>Phylogenomics reveals the evolutionary origins of lichenization in chlorophyte algae.</title>
        <authorList>
            <person name="Puginier C."/>
            <person name="Libourel C."/>
            <person name="Otte J."/>
            <person name="Skaloud P."/>
            <person name="Haon M."/>
            <person name="Grisel S."/>
            <person name="Petersen M."/>
            <person name="Berrin J.G."/>
            <person name="Delaux P.M."/>
            <person name="Dal Grande F."/>
            <person name="Keller J."/>
        </authorList>
    </citation>
    <scope>NUCLEOTIDE SEQUENCE [LARGE SCALE GENOMIC DNA]</scope>
    <source>
        <strain evidence="2 3">SAG 2145</strain>
    </source>
</reference>